<proteinExistence type="predicted"/>
<dbReference type="Proteomes" id="UP000326757">
    <property type="component" value="Unassembled WGS sequence"/>
</dbReference>
<dbReference type="EMBL" id="VIGI01000011">
    <property type="protein sequence ID" value="KAB8293929.1"/>
    <property type="molecule type" value="Genomic_DNA"/>
</dbReference>
<evidence type="ECO:0000256" key="1">
    <source>
        <dbReference type="SAM" id="SignalP"/>
    </source>
</evidence>
<protein>
    <submittedName>
        <fullName evidence="2">Uncharacterized protein</fullName>
    </submittedName>
</protein>
<organism evidence="2 3">
    <name type="scientific">Monilinia laxa</name>
    <name type="common">Brown rot fungus</name>
    <name type="synonym">Sclerotinia laxa</name>
    <dbReference type="NCBI Taxonomy" id="61186"/>
    <lineage>
        <taxon>Eukaryota</taxon>
        <taxon>Fungi</taxon>
        <taxon>Dikarya</taxon>
        <taxon>Ascomycota</taxon>
        <taxon>Pezizomycotina</taxon>
        <taxon>Leotiomycetes</taxon>
        <taxon>Helotiales</taxon>
        <taxon>Sclerotiniaceae</taxon>
        <taxon>Monilinia</taxon>
    </lineage>
</organism>
<evidence type="ECO:0000313" key="2">
    <source>
        <dbReference type="EMBL" id="KAB8293929.1"/>
    </source>
</evidence>
<comment type="caution">
    <text evidence="2">The sequence shown here is derived from an EMBL/GenBank/DDBJ whole genome shotgun (WGS) entry which is preliminary data.</text>
</comment>
<sequence length="158" mass="15308">MKTSATLVVILGTVSASILSTTNVATVLAGVTAPSSLTIPTDAMAAISKLGTGGANAATLIACEIAAITACTNAGRANNTASKANLSDGTGSAGAIAFVTNKVTTHACETAGQQIALVTSGTAASDTDINLLISNVGVLNVNTKAAGITSKRGVVFDG</sequence>
<dbReference type="AlphaFoldDB" id="A0A5N6JXP7"/>
<gene>
    <name evidence="2" type="ORF">EYC80_009402</name>
</gene>
<keyword evidence="3" id="KW-1185">Reference proteome</keyword>
<keyword evidence="1" id="KW-0732">Signal</keyword>
<dbReference type="OrthoDB" id="3528033at2759"/>
<evidence type="ECO:0000313" key="3">
    <source>
        <dbReference type="Proteomes" id="UP000326757"/>
    </source>
</evidence>
<reference evidence="2 3" key="1">
    <citation type="submission" date="2019-06" db="EMBL/GenBank/DDBJ databases">
        <title>Genome Sequence of the Brown Rot Fungal Pathogen Monilinia laxa.</title>
        <authorList>
            <person name="De Miccolis Angelini R.M."/>
            <person name="Landi L."/>
            <person name="Abate D."/>
            <person name="Pollastro S."/>
            <person name="Romanazzi G."/>
            <person name="Faretra F."/>
        </authorList>
    </citation>
    <scope>NUCLEOTIDE SEQUENCE [LARGE SCALE GENOMIC DNA]</scope>
    <source>
        <strain evidence="2 3">Mlax316</strain>
    </source>
</reference>
<feature type="signal peptide" evidence="1">
    <location>
        <begin position="1"/>
        <end position="16"/>
    </location>
</feature>
<name>A0A5N6JXP7_MONLA</name>
<accession>A0A5N6JXP7</accession>
<feature type="chain" id="PRO_5024954572" evidence="1">
    <location>
        <begin position="17"/>
        <end position="158"/>
    </location>
</feature>